<dbReference type="GO" id="GO:0005777">
    <property type="term" value="C:peroxisome"/>
    <property type="evidence" value="ECO:0007669"/>
    <property type="project" value="UniProtKB-SubCell"/>
</dbReference>
<evidence type="ECO:0000259" key="4">
    <source>
        <dbReference type="Pfam" id="PF13193"/>
    </source>
</evidence>
<dbReference type="STRING" id="7370.A0A1I8NGX2"/>
<feature type="domain" description="AMP-binding enzyme C-terminal" evidence="4">
    <location>
        <begin position="458"/>
        <end position="535"/>
    </location>
</feature>
<gene>
    <name evidence="5" type="primary">101888132</name>
    <name evidence="7" type="synonym">LOC131803757</name>
</gene>
<dbReference type="PROSITE" id="PS00455">
    <property type="entry name" value="AMP_BINDING"/>
    <property type="match status" value="1"/>
</dbReference>
<keyword evidence="6" id="KW-1185">Reference proteome</keyword>
<dbReference type="RefSeq" id="XP_058981412.1">
    <property type="nucleotide sequence ID" value="XM_059125429.1"/>
</dbReference>
<sequence length="556" mass="62017">MFPLISTTYDAEKRIWFGPKRKDLYSENATLGEVICNQLRKQPNRIIQIHDQTGEAMTCGELYRNAQILTRQLVKLNLNAGDIVGLYAANSTHVVTVMLASFLCGCPVNPVYAEFDKESVSALYSVTRPKILFCDVENYENTRRVNEELNLNCKIFVLNGHLEGVANVKELLEWNEELDENFSYPCFDLNGDDTALIVFSSGTTGPAKGVLCSHLAFLNQENAPNLTTDSVLFGFSPMYWISGVWALTTSLMNSCCRIITEKSFTTAYFLDLVEKHKITHVIMNASHLAEVALLEDVTKAQEKMKSIVAFWAGGSVMPTIVHERMERMIPNARERPGFMAAYGMSELAGLVSMNGTIPKQRCASSVGQLVSNRIVRIIDDKGMPLGPNELGQICIQLNQYSWKGYFKNEVATKRALVDNWLHTGDMGHFDSQGFLHFCSRGNDVFKSRNFQIYPQILEGLIAKVPGVFDVCVVGVPNILATNLTAAAVVRTADEEGQRLTAKDIDDHVKANIAEMYNLHGGVYFFEALPKTATGKMLRKTIMDMVVKRSKEENAVN</sequence>
<dbReference type="Proteomes" id="UP001652621">
    <property type="component" value="Unplaced"/>
</dbReference>
<evidence type="ECO:0000313" key="7">
    <source>
        <dbReference type="RefSeq" id="XP_058981412.1"/>
    </source>
</evidence>
<dbReference type="GO" id="GO:0046949">
    <property type="term" value="P:fatty-acyl-CoA biosynthetic process"/>
    <property type="evidence" value="ECO:0007669"/>
    <property type="project" value="TreeGrafter"/>
</dbReference>
<dbReference type="InterPro" id="IPR025110">
    <property type="entry name" value="AMP-bd_C"/>
</dbReference>
<evidence type="ECO:0000259" key="3">
    <source>
        <dbReference type="Pfam" id="PF00501"/>
    </source>
</evidence>
<evidence type="ECO:0000256" key="2">
    <source>
        <dbReference type="ARBA" id="ARBA00023140"/>
    </source>
</evidence>
<dbReference type="eggNOG" id="KOG1176">
    <property type="taxonomic scope" value="Eukaryota"/>
</dbReference>
<dbReference type="InterPro" id="IPR045851">
    <property type="entry name" value="AMP-bd_C_sf"/>
</dbReference>
<dbReference type="Gene3D" id="3.30.300.30">
    <property type="match status" value="1"/>
</dbReference>
<dbReference type="InterPro" id="IPR042099">
    <property type="entry name" value="ANL_N_sf"/>
</dbReference>
<dbReference type="VEuPathDB" id="VectorBase:MDOMA2_017010"/>
<keyword evidence="2" id="KW-0576">Peroxisome</keyword>
<accession>A0A1I8NGX2</accession>
<dbReference type="EnsemblMetazoa" id="MDOA015012-RA">
    <property type="protein sequence ID" value="MDOA015012-PA"/>
    <property type="gene ID" value="MDOA015012"/>
</dbReference>
<name>A0A1I8NGX2_MUSDO</name>
<dbReference type="PANTHER" id="PTHR24096:SF353">
    <property type="entry name" value="GH16244P-RELATED"/>
    <property type="match status" value="1"/>
</dbReference>
<dbReference type="Pfam" id="PF00501">
    <property type="entry name" value="AMP-binding"/>
    <property type="match status" value="1"/>
</dbReference>
<dbReference type="OrthoDB" id="10253869at2759"/>
<feature type="domain" description="AMP-dependent synthetase/ligase" evidence="3">
    <location>
        <begin position="38"/>
        <end position="405"/>
    </location>
</feature>
<evidence type="ECO:0000313" key="5">
    <source>
        <dbReference type="EnsemblMetazoa" id="MDOA015012-PA"/>
    </source>
</evidence>
<dbReference type="PANTHER" id="PTHR24096">
    <property type="entry name" value="LONG-CHAIN-FATTY-ACID--COA LIGASE"/>
    <property type="match status" value="1"/>
</dbReference>
<dbReference type="KEGG" id="mde:101888132"/>
<comment type="subcellular location">
    <subcellularLocation>
        <location evidence="1">Peroxisome</location>
    </subcellularLocation>
</comment>
<dbReference type="VEuPathDB" id="VectorBase:MDOA015012"/>
<dbReference type="SUPFAM" id="SSF56801">
    <property type="entry name" value="Acetyl-CoA synthetase-like"/>
    <property type="match status" value="1"/>
</dbReference>
<reference evidence="7" key="2">
    <citation type="submission" date="2025-05" db="UniProtKB">
        <authorList>
            <consortium name="RefSeq"/>
        </authorList>
    </citation>
    <scope>IDENTIFICATION</scope>
    <source>
        <strain evidence="7">Aabys</strain>
        <tissue evidence="7">Whole body</tissue>
    </source>
</reference>
<evidence type="ECO:0000256" key="1">
    <source>
        <dbReference type="ARBA" id="ARBA00004275"/>
    </source>
</evidence>
<dbReference type="Pfam" id="PF13193">
    <property type="entry name" value="AMP-binding_C"/>
    <property type="match status" value="1"/>
</dbReference>
<proteinExistence type="predicted"/>
<dbReference type="Gene3D" id="3.40.50.12780">
    <property type="entry name" value="N-terminal domain of ligase-like"/>
    <property type="match status" value="1"/>
</dbReference>
<dbReference type="AlphaFoldDB" id="A0A1I8NGX2"/>
<dbReference type="RefSeq" id="XP_005183358.2">
    <property type="nucleotide sequence ID" value="XM_005183301.4"/>
</dbReference>
<dbReference type="GO" id="GO:0004467">
    <property type="term" value="F:long-chain fatty acid-CoA ligase activity"/>
    <property type="evidence" value="ECO:0007669"/>
    <property type="project" value="TreeGrafter"/>
</dbReference>
<protein>
    <submittedName>
        <fullName evidence="7">Uncharacterized protein LOC131803757</fullName>
    </submittedName>
</protein>
<reference evidence="5" key="1">
    <citation type="submission" date="2020-05" db="UniProtKB">
        <authorList>
            <consortium name="EnsemblMetazoa"/>
        </authorList>
    </citation>
    <scope>IDENTIFICATION</scope>
    <source>
        <strain evidence="5">Aabys</strain>
    </source>
</reference>
<organism evidence="5">
    <name type="scientific">Musca domestica</name>
    <name type="common">House fly</name>
    <dbReference type="NCBI Taxonomy" id="7370"/>
    <lineage>
        <taxon>Eukaryota</taxon>
        <taxon>Metazoa</taxon>
        <taxon>Ecdysozoa</taxon>
        <taxon>Arthropoda</taxon>
        <taxon>Hexapoda</taxon>
        <taxon>Insecta</taxon>
        <taxon>Pterygota</taxon>
        <taxon>Neoptera</taxon>
        <taxon>Endopterygota</taxon>
        <taxon>Diptera</taxon>
        <taxon>Brachycera</taxon>
        <taxon>Muscomorpha</taxon>
        <taxon>Muscoidea</taxon>
        <taxon>Muscidae</taxon>
        <taxon>Musca</taxon>
    </lineage>
</organism>
<dbReference type="InterPro" id="IPR020845">
    <property type="entry name" value="AMP-binding_CS"/>
</dbReference>
<dbReference type="InterPro" id="IPR000873">
    <property type="entry name" value="AMP-dep_synth/lig_dom"/>
</dbReference>
<evidence type="ECO:0000313" key="6">
    <source>
        <dbReference type="Proteomes" id="UP001652621"/>
    </source>
</evidence>
<dbReference type="FunFam" id="3.40.50.12780:FF:000025">
    <property type="entry name" value="luciferin 4-monooxygenase"/>
    <property type="match status" value="1"/>
</dbReference>